<evidence type="ECO:0000313" key="2">
    <source>
        <dbReference type="Proteomes" id="UP000887565"/>
    </source>
</evidence>
<organism evidence="2 3">
    <name type="scientific">Romanomermis culicivorax</name>
    <name type="common">Nematode worm</name>
    <dbReference type="NCBI Taxonomy" id="13658"/>
    <lineage>
        <taxon>Eukaryota</taxon>
        <taxon>Metazoa</taxon>
        <taxon>Ecdysozoa</taxon>
        <taxon>Nematoda</taxon>
        <taxon>Enoplea</taxon>
        <taxon>Dorylaimia</taxon>
        <taxon>Mermithida</taxon>
        <taxon>Mermithoidea</taxon>
        <taxon>Mermithidae</taxon>
        <taxon>Romanomermis</taxon>
    </lineage>
</organism>
<feature type="chain" id="PRO_5037851135" evidence="1">
    <location>
        <begin position="22"/>
        <end position="130"/>
    </location>
</feature>
<proteinExistence type="predicted"/>
<accession>A0A915KFN7</accession>
<evidence type="ECO:0000256" key="1">
    <source>
        <dbReference type="SAM" id="SignalP"/>
    </source>
</evidence>
<evidence type="ECO:0000313" key="3">
    <source>
        <dbReference type="WBParaSite" id="nRc.2.0.1.t37190-RA"/>
    </source>
</evidence>
<sequence length="130" mass="14011">MGRKFSHFIKAAFILHGTATADVTYQSRLEFRGGEMSSVTLISESLDDKDESISKTSCVLKCLGSNSATISMPSLSSSSSYTTTFFPSRLSRSDVHDAVLARFIAVVCGVTSSTWLGEKIVDDGRLTAKT</sequence>
<protein>
    <submittedName>
        <fullName evidence="3">Uncharacterized protein</fullName>
    </submittedName>
</protein>
<keyword evidence="1" id="KW-0732">Signal</keyword>
<dbReference type="AlphaFoldDB" id="A0A915KFN7"/>
<keyword evidence="2" id="KW-1185">Reference proteome</keyword>
<name>A0A915KFN7_ROMCU</name>
<dbReference type="WBParaSite" id="nRc.2.0.1.t37190-RA">
    <property type="protein sequence ID" value="nRc.2.0.1.t37190-RA"/>
    <property type="gene ID" value="nRc.2.0.1.g37190"/>
</dbReference>
<reference evidence="3" key="1">
    <citation type="submission" date="2022-11" db="UniProtKB">
        <authorList>
            <consortium name="WormBaseParasite"/>
        </authorList>
    </citation>
    <scope>IDENTIFICATION</scope>
</reference>
<dbReference type="Proteomes" id="UP000887565">
    <property type="component" value="Unplaced"/>
</dbReference>
<feature type="signal peptide" evidence="1">
    <location>
        <begin position="1"/>
        <end position="21"/>
    </location>
</feature>